<evidence type="ECO:0000313" key="3">
    <source>
        <dbReference type="Proteomes" id="UP000008783"/>
    </source>
</evidence>
<dbReference type="RefSeq" id="XP_003336520.1">
    <property type="nucleotide sequence ID" value="XM_003336472.1"/>
</dbReference>
<reference evidence="3" key="2">
    <citation type="journal article" date="2011" name="Proc. Natl. Acad. Sci. U.S.A.">
        <title>Obligate biotrophy features unraveled by the genomic analysis of rust fungi.</title>
        <authorList>
            <person name="Duplessis S."/>
            <person name="Cuomo C.A."/>
            <person name="Lin Y.-C."/>
            <person name="Aerts A."/>
            <person name="Tisserant E."/>
            <person name="Veneault-Fourrey C."/>
            <person name="Joly D.L."/>
            <person name="Hacquard S."/>
            <person name="Amselem J."/>
            <person name="Cantarel B.L."/>
            <person name="Chiu R."/>
            <person name="Coutinho P.M."/>
            <person name="Feau N."/>
            <person name="Field M."/>
            <person name="Frey P."/>
            <person name="Gelhaye E."/>
            <person name="Goldberg J."/>
            <person name="Grabherr M.G."/>
            <person name="Kodira C.D."/>
            <person name="Kohler A."/>
            <person name="Kuees U."/>
            <person name="Lindquist E.A."/>
            <person name="Lucas S.M."/>
            <person name="Mago R."/>
            <person name="Mauceli E."/>
            <person name="Morin E."/>
            <person name="Murat C."/>
            <person name="Pangilinan J.L."/>
            <person name="Park R."/>
            <person name="Pearson M."/>
            <person name="Quesneville H."/>
            <person name="Rouhier N."/>
            <person name="Sakthikumar S."/>
            <person name="Salamov A.A."/>
            <person name="Schmutz J."/>
            <person name="Selles B."/>
            <person name="Shapiro H."/>
            <person name="Tanguay P."/>
            <person name="Tuskan G.A."/>
            <person name="Henrissat B."/>
            <person name="Van de Peer Y."/>
            <person name="Rouze P."/>
            <person name="Ellis J.G."/>
            <person name="Dodds P.N."/>
            <person name="Schein J.E."/>
            <person name="Zhong S."/>
            <person name="Hamelin R.C."/>
            <person name="Grigoriev I.V."/>
            <person name="Szabo L.J."/>
            <person name="Martin F."/>
        </authorList>
    </citation>
    <scope>NUCLEOTIDE SEQUENCE [LARGE SCALE GENOMIC DNA]</scope>
    <source>
        <strain evidence="3">CRL 75-36-700-3 / race SCCL</strain>
    </source>
</reference>
<dbReference type="GeneID" id="10532060"/>
<dbReference type="KEGG" id="pgr:PGTG_17406"/>
<organism evidence="2 3">
    <name type="scientific">Puccinia graminis f. sp. tritici (strain CRL 75-36-700-3 / race SCCL)</name>
    <name type="common">Black stem rust fungus</name>
    <dbReference type="NCBI Taxonomy" id="418459"/>
    <lineage>
        <taxon>Eukaryota</taxon>
        <taxon>Fungi</taxon>
        <taxon>Dikarya</taxon>
        <taxon>Basidiomycota</taxon>
        <taxon>Pucciniomycotina</taxon>
        <taxon>Pucciniomycetes</taxon>
        <taxon>Pucciniales</taxon>
        <taxon>Pucciniaceae</taxon>
        <taxon>Puccinia</taxon>
    </lineage>
</organism>
<feature type="region of interest" description="Disordered" evidence="1">
    <location>
        <begin position="44"/>
        <end position="95"/>
    </location>
</feature>
<gene>
    <name evidence="2" type="ORF">PGTG_17406</name>
</gene>
<feature type="region of interest" description="Disordered" evidence="1">
    <location>
        <begin position="117"/>
        <end position="165"/>
    </location>
</feature>
<feature type="compositionally biased region" description="Polar residues" evidence="1">
    <location>
        <begin position="1"/>
        <end position="12"/>
    </location>
</feature>
<evidence type="ECO:0000256" key="1">
    <source>
        <dbReference type="SAM" id="MobiDB-lite"/>
    </source>
</evidence>
<feature type="compositionally biased region" description="Basic and acidic residues" evidence="1">
    <location>
        <begin position="47"/>
        <end position="69"/>
    </location>
</feature>
<keyword evidence="3" id="KW-1185">Reference proteome</keyword>
<evidence type="ECO:0000313" key="2">
    <source>
        <dbReference type="EMBL" id="EFP92101.1"/>
    </source>
</evidence>
<feature type="compositionally biased region" description="Low complexity" evidence="1">
    <location>
        <begin position="135"/>
        <end position="147"/>
    </location>
</feature>
<dbReference type="EMBL" id="DS178358">
    <property type="protein sequence ID" value="EFP92101.1"/>
    <property type="molecule type" value="Genomic_DNA"/>
</dbReference>
<sequence>MPQFTVTTSSTGRLRPGSKGRAGNRPPLKPSALKALSILYAASSPRTLKDRLADRGQEDGELEPDRRLPSSENRPPTVHSRRAQAHQDGLMSHMKIKSSSLNRLFSSSASLARFSTQDLPINPPVLNQAPEVKGSPLPAAAAMSNSPAPAPLNPPQLTPNPPQVD</sequence>
<reference key="1">
    <citation type="submission" date="2007-01" db="EMBL/GenBank/DDBJ databases">
        <title>The Genome Sequence of Puccinia graminis f. sp. tritici Strain CRL 75-36-700-3.</title>
        <authorList>
            <consortium name="The Broad Institute Genome Sequencing Platform"/>
            <person name="Birren B."/>
            <person name="Lander E."/>
            <person name="Galagan J."/>
            <person name="Nusbaum C."/>
            <person name="Devon K."/>
            <person name="Cuomo C."/>
            <person name="Jaffe D."/>
            <person name="Butler J."/>
            <person name="Alvarez P."/>
            <person name="Gnerre S."/>
            <person name="Grabherr M."/>
            <person name="Mauceli E."/>
            <person name="Brockman W."/>
            <person name="Young S."/>
            <person name="LaButti K."/>
            <person name="Sykes S."/>
            <person name="DeCaprio D."/>
            <person name="Crawford M."/>
            <person name="Koehrsen M."/>
            <person name="Engels R."/>
            <person name="Montgomery P."/>
            <person name="Pearson M."/>
            <person name="Howarth C."/>
            <person name="Larson L."/>
            <person name="White J."/>
            <person name="Zeng Q."/>
            <person name="Kodira C."/>
            <person name="Yandava C."/>
            <person name="Alvarado L."/>
            <person name="O'Leary S."/>
            <person name="Szabo L."/>
            <person name="Dean R."/>
            <person name="Schein J."/>
        </authorList>
    </citation>
    <scope>NUCLEOTIDE SEQUENCE</scope>
    <source>
        <strain>CRL 75-36-700-3</strain>
    </source>
</reference>
<dbReference type="AlphaFoldDB" id="E3L6C6"/>
<dbReference type="Proteomes" id="UP000008783">
    <property type="component" value="Unassembled WGS sequence"/>
</dbReference>
<proteinExistence type="predicted"/>
<dbReference type="HOGENOM" id="CLU_1797409_0_0_1"/>
<name>E3L6C6_PUCGT</name>
<dbReference type="InParanoid" id="E3L6C6"/>
<feature type="region of interest" description="Disordered" evidence="1">
    <location>
        <begin position="1"/>
        <end position="29"/>
    </location>
</feature>
<feature type="compositionally biased region" description="Pro residues" evidence="1">
    <location>
        <begin position="148"/>
        <end position="165"/>
    </location>
</feature>
<dbReference type="VEuPathDB" id="FungiDB:PGTG_17406"/>
<protein>
    <submittedName>
        <fullName evidence="2">Uncharacterized protein</fullName>
    </submittedName>
</protein>
<accession>E3L6C6</accession>